<dbReference type="GO" id="GO:0008270">
    <property type="term" value="F:zinc ion binding"/>
    <property type="evidence" value="ECO:0007669"/>
    <property type="project" value="UniProtKB-KW"/>
</dbReference>
<keyword evidence="10 13" id="KW-1133">Transmembrane helix</keyword>
<evidence type="ECO:0000256" key="2">
    <source>
        <dbReference type="ARBA" id="ARBA00004141"/>
    </source>
</evidence>
<evidence type="ECO:0000256" key="4">
    <source>
        <dbReference type="ARBA" id="ARBA00022679"/>
    </source>
</evidence>
<name>A0A7J6N2Q7_PERCH</name>
<dbReference type="GO" id="GO:0016567">
    <property type="term" value="P:protein ubiquitination"/>
    <property type="evidence" value="ECO:0007669"/>
    <property type="project" value="TreeGrafter"/>
</dbReference>
<dbReference type="GO" id="GO:0016020">
    <property type="term" value="C:membrane"/>
    <property type="evidence" value="ECO:0007669"/>
    <property type="project" value="UniProtKB-SubCell"/>
</dbReference>
<keyword evidence="4" id="KW-0808">Transferase</keyword>
<feature type="transmembrane region" description="Helical" evidence="13">
    <location>
        <begin position="21"/>
        <end position="39"/>
    </location>
</feature>
<evidence type="ECO:0000256" key="3">
    <source>
        <dbReference type="ARBA" id="ARBA00012483"/>
    </source>
</evidence>
<evidence type="ECO:0000256" key="10">
    <source>
        <dbReference type="ARBA" id="ARBA00022989"/>
    </source>
</evidence>
<dbReference type="InterPro" id="IPR013083">
    <property type="entry name" value="Znf_RING/FYVE/PHD"/>
</dbReference>
<gene>
    <name evidence="15" type="ORF">FOL47_008058</name>
</gene>
<keyword evidence="7 12" id="KW-0863">Zinc-finger</keyword>
<evidence type="ECO:0000256" key="7">
    <source>
        <dbReference type="ARBA" id="ARBA00022771"/>
    </source>
</evidence>
<comment type="subcellular location">
    <subcellularLocation>
        <location evidence="2">Membrane</location>
        <topology evidence="2">Multi-pass membrane protein</topology>
    </subcellularLocation>
</comment>
<evidence type="ECO:0000313" key="15">
    <source>
        <dbReference type="EMBL" id="KAF4677954.1"/>
    </source>
</evidence>
<proteinExistence type="predicted"/>
<keyword evidence="6" id="KW-0479">Metal-binding</keyword>
<evidence type="ECO:0000256" key="6">
    <source>
        <dbReference type="ARBA" id="ARBA00022723"/>
    </source>
</evidence>
<dbReference type="GO" id="GO:0061630">
    <property type="term" value="F:ubiquitin protein ligase activity"/>
    <property type="evidence" value="ECO:0007669"/>
    <property type="project" value="UniProtKB-EC"/>
</dbReference>
<feature type="transmembrane region" description="Helical" evidence="13">
    <location>
        <begin position="45"/>
        <end position="66"/>
    </location>
</feature>
<organism evidence="15 16">
    <name type="scientific">Perkinsus chesapeaki</name>
    <name type="common">Clam parasite</name>
    <name type="synonym">Perkinsus andrewsi</name>
    <dbReference type="NCBI Taxonomy" id="330153"/>
    <lineage>
        <taxon>Eukaryota</taxon>
        <taxon>Sar</taxon>
        <taxon>Alveolata</taxon>
        <taxon>Perkinsozoa</taxon>
        <taxon>Perkinsea</taxon>
        <taxon>Perkinsida</taxon>
        <taxon>Perkinsidae</taxon>
        <taxon>Perkinsus</taxon>
    </lineage>
</organism>
<evidence type="ECO:0000313" key="16">
    <source>
        <dbReference type="Proteomes" id="UP000591131"/>
    </source>
</evidence>
<keyword evidence="5 13" id="KW-0812">Transmembrane</keyword>
<dbReference type="OrthoDB" id="439844at2759"/>
<accession>A0A7J6N2Q7</accession>
<dbReference type="PANTHER" id="PTHR45977">
    <property type="entry name" value="TARGET OF ERK KINASE MPK-1"/>
    <property type="match status" value="1"/>
</dbReference>
<dbReference type="EMBL" id="JAAPAO010000005">
    <property type="protein sequence ID" value="KAF4677954.1"/>
    <property type="molecule type" value="Genomic_DNA"/>
</dbReference>
<dbReference type="GO" id="GO:0006511">
    <property type="term" value="P:ubiquitin-dependent protein catabolic process"/>
    <property type="evidence" value="ECO:0007669"/>
    <property type="project" value="TreeGrafter"/>
</dbReference>
<dbReference type="EC" id="2.3.2.27" evidence="3"/>
<evidence type="ECO:0000256" key="1">
    <source>
        <dbReference type="ARBA" id="ARBA00000900"/>
    </source>
</evidence>
<evidence type="ECO:0000259" key="14">
    <source>
        <dbReference type="PROSITE" id="PS50089"/>
    </source>
</evidence>
<dbReference type="AlphaFoldDB" id="A0A7J6N2Q7"/>
<feature type="domain" description="RING-type" evidence="14">
    <location>
        <begin position="128"/>
        <end position="176"/>
    </location>
</feature>
<reference evidence="15 16" key="1">
    <citation type="submission" date="2020-04" db="EMBL/GenBank/DDBJ databases">
        <title>Perkinsus chesapeaki whole genome sequence.</title>
        <authorList>
            <person name="Bogema D.R."/>
        </authorList>
    </citation>
    <scope>NUCLEOTIDE SEQUENCE [LARGE SCALE GENOMIC DNA]</scope>
    <source>
        <strain evidence="15">ATCC PRA-425</strain>
    </source>
</reference>
<evidence type="ECO:0000256" key="11">
    <source>
        <dbReference type="ARBA" id="ARBA00023136"/>
    </source>
</evidence>
<sequence>MTISFRLSKIHPAFQRKYLGMWLGWLVAFPCAAIGIVMTAPSQGYVFLVYVILCGIVPPLLIMQYAHNIEARERRLRALEGLHRRSTRSRLDVTDNEMAALRKEWNEWMKEECQDLHGSDLKRDEEPCAICLTDYTPDDEIVKLPCGHEYHTDCLHLMFNSFPRNGTLYHTCPLCRVQIGHLERTKSDGSKNIDVPVTLPVSS</sequence>
<evidence type="ECO:0000256" key="5">
    <source>
        <dbReference type="ARBA" id="ARBA00022692"/>
    </source>
</evidence>
<dbReference type="Proteomes" id="UP000591131">
    <property type="component" value="Unassembled WGS sequence"/>
</dbReference>
<evidence type="ECO:0000256" key="12">
    <source>
        <dbReference type="PROSITE-ProRule" id="PRU00175"/>
    </source>
</evidence>
<keyword evidence="9" id="KW-0862">Zinc</keyword>
<protein>
    <recommendedName>
        <fullName evidence="3">RING-type E3 ubiquitin transferase</fullName>
        <ecNumber evidence="3">2.3.2.27</ecNumber>
    </recommendedName>
</protein>
<dbReference type="InterPro" id="IPR001841">
    <property type="entry name" value="Znf_RING"/>
</dbReference>
<keyword evidence="11 13" id="KW-0472">Membrane</keyword>
<dbReference type="SUPFAM" id="SSF57850">
    <property type="entry name" value="RING/U-box"/>
    <property type="match status" value="1"/>
</dbReference>
<evidence type="ECO:0000256" key="8">
    <source>
        <dbReference type="ARBA" id="ARBA00022786"/>
    </source>
</evidence>
<comment type="catalytic activity">
    <reaction evidence="1">
        <text>S-ubiquitinyl-[E2 ubiquitin-conjugating enzyme]-L-cysteine + [acceptor protein]-L-lysine = [E2 ubiquitin-conjugating enzyme]-L-cysteine + N(6)-ubiquitinyl-[acceptor protein]-L-lysine.</text>
        <dbReference type="EC" id="2.3.2.27"/>
    </reaction>
</comment>
<comment type="caution">
    <text evidence="15">The sequence shown here is derived from an EMBL/GenBank/DDBJ whole genome shotgun (WGS) entry which is preliminary data.</text>
</comment>
<keyword evidence="8" id="KW-0833">Ubl conjugation pathway</keyword>
<dbReference type="Gene3D" id="3.30.40.10">
    <property type="entry name" value="Zinc/RING finger domain, C3HC4 (zinc finger)"/>
    <property type="match status" value="1"/>
</dbReference>
<dbReference type="PANTHER" id="PTHR45977:SF4">
    <property type="entry name" value="RING-TYPE DOMAIN-CONTAINING PROTEIN"/>
    <property type="match status" value="1"/>
</dbReference>
<dbReference type="Pfam" id="PF13639">
    <property type="entry name" value="zf-RING_2"/>
    <property type="match status" value="1"/>
</dbReference>
<dbReference type="SMART" id="SM00184">
    <property type="entry name" value="RING"/>
    <property type="match status" value="1"/>
</dbReference>
<evidence type="ECO:0000256" key="9">
    <source>
        <dbReference type="ARBA" id="ARBA00022833"/>
    </source>
</evidence>
<keyword evidence="16" id="KW-1185">Reference proteome</keyword>
<evidence type="ECO:0000256" key="13">
    <source>
        <dbReference type="SAM" id="Phobius"/>
    </source>
</evidence>
<dbReference type="PROSITE" id="PS50089">
    <property type="entry name" value="ZF_RING_2"/>
    <property type="match status" value="1"/>
</dbReference>